<dbReference type="InterPro" id="IPR011527">
    <property type="entry name" value="ABC1_TM_dom"/>
</dbReference>
<dbReference type="CDD" id="cd18584">
    <property type="entry name" value="ABC_6TM_AarD_CydD"/>
    <property type="match status" value="1"/>
</dbReference>
<organism evidence="10 11">
    <name type="scientific">Neokomagataea tanensis</name>
    <dbReference type="NCBI Taxonomy" id="661191"/>
    <lineage>
        <taxon>Bacteria</taxon>
        <taxon>Pseudomonadati</taxon>
        <taxon>Pseudomonadota</taxon>
        <taxon>Alphaproteobacteria</taxon>
        <taxon>Acetobacterales</taxon>
        <taxon>Acetobacteraceae</taxon>
        <taxon>Neokomagataea</taxon>
    </lineage>
</organism>
<dbReference type="RefSeq" id="WP_141493701.1">
    <property type="nucleotide sequence ID" value="NZ_CP032485.1"/>
</dbReference>
<dbReference type="PANTHER" id="PTHR24221:SF654">
    <property type="entry name" value="ATP-BINDING CASSETTE SUB-FAMILY B MEMBER 6"/>
    <property type="match status" value="1"/>
</dbReference>
<dbReference type="SUPFAM" id="SSF90123">
    <property type="entry name" value="ABC transporter transmembrane region"/>
    <property type="match status" value="1"/>
</dbReference>
<dbReference type="PANTHER" id="PTHR24221">
    <property type="entry name" value="ATP-BINDING CASSETTE SUB-FAMILY B"/>
    <property type="match status" value="1"/>
</dbReference>
<dbReference type="PROSITE" id="PS50893">
    <property type="entry name" value="ABC_TRANSPORTER_2"/>
    <property type="match status" value="1"/>
</dbReference>
<dbReference type="NCBIfam" id="TIGR02857">
    <property type="entry name" value="CydD"/>
    <property type="match status" value="1"/>
</dbReference>
<keyword evidence="11" id="KW-1185">Reference proteome</keyword>
<dbReference type="Pfam" id="PF00005">
    <property type="entry name" value="ABC_tran"/>
    <property type="match status" value="1"/>
</dbReference>
<evidence type="ECO:0000259" key="9">
    <source>
        <dbReference type="PROSITE" id="PS50929"/>
    </source>
</evidence>
<proteinExistence type="predicted"/>
<dbReference type="InterPro" id="IPR017871">
    <property type="entry name" value="ABC_transporter-like_CS"/>
</dbReference>
<dbReference type="InterPro" id="IPR027417">
    <property type="entry name" value="P-loop_NTPase"/>
</dbReference>
<feature type="domain" description="ABC transporter" evidence="8">
    <location>
        <begin position="340"/>
        <end position="561"/>
    </location>
</feature>
<evidence type="ECO:0000256" key="1">
    <source>
        <dbReference type="ARBA" id="ARBA00004651"/>
    </source>
</evidence>
<accession>A0A4Y6VAG7</accession>
<feature type="transmembrane region" description="Helical" evidence="7">
    <location>
        <begin position="63"/>
        <end position="85"/>
    </location>
</feature>
<dbReference type="InterPro" id="IPR003593">
    <property type="entry name" value="AAA+_ATPase"/>
</dbReference>
<dbReference type="InterPro" id="IPR036640">
    <property type="entry name" value="ABC1_TM_sf"/>
</dbReference>
<dbReference type="PROSITE" id="PS00211">
    <property type="entry name" value="ABC_TRANSPORTER_1"/>
    <property type="match status" value="1"/>
</dbReference>
<name>A0A4Y6VAG7_9PROT</name>
<feature type="transmembrane region" description="Helical" evidence="7">
    <location>
        <begin position="137"/>
        <end position="158"/>
    </location>
</feature>
<dbReference type="CDD" id="cd03228">
    <property type="entry name" value="ABCC_MRP_Like"/>
    <property type="match status" value="1"/>
</dbReference>
<feature type="transmembrane region" description="Helical" evidence="7">
    <location>
        <begin position="21"/>
        <end position="43"/>
    </location>
</feature>
<evidence type="ECO:0000256" key="2">
    <source>
        <dbReference type="ARBA" id="ARBA00022692"/>
    </source>
</evidence>
<dbReference type="KEGG" id="ntn:D5366_11245"/>
<dbReference type="InterPro" id="IPR039421">
    <property type="entry name" value="Type_1_exporter"/>
</dbReference>
<dbReference type="SMART" id="SM00382">
    <property type="entry name" value="AAA"/>
    <property type="match status" value="1"/>
</dbReference>
<feature type="transmembrane region" description="Helical" evidence="7">
    <location>
        <begin position="242"/>
        <end position="263"/>
    </location>
</feature>
<dbReference type="EMBL" id="CP032485">
    <property type="protein sequence ID" value="QDH25690.1"/>
    <property type="molecule type" value="Genomic_DNA"/>
</dbReference>
<dbReference type="InterPro" id="IPR014216">
    <property type="entry name" value="ABC_transptr_CydD"/>
</dbReference>
<dbReference type="PROSITE" id="PS50929">
    <property type="entry name" value="ABC_TM1F"/>
    <property type="match status" value="1"/>
</dbReference>
<sequence>MRGDKSITKRWTRAQGKANRVQTAACTGLGVLATFVAIGQGWALASTITAVLTQTYSKAGPWIGVYLALAVSRTVLAFLQDIAAIRAGASARRRILGEVLQRVINSGPGILRTQHSATIAGLIVDRIQALDGYFARWVPASALWLILQWLVVLCVYVKNHQAGLILALCCLSLPVFQAVFGIATGIESRRQFIAMTRLQTRFLDRVKGIATIVLSGATEREAQALAQGAEELRGRTMRVLRIAFIASATTDIALVAALVLIVVTQAHSLSLNAPSSTLTSALFAILMVPEAFAPFRVLSAAYQDQAHATAAAEAMHKLPDAETTQRTQKQLLSSDQRCLLTVDNVSFAWADGLKPVFQDLSFSLRPGEMLILEGESGAGKSTLLELLLGFIAPQSGRVLINGIDLQNLAPRDVSNAITWIGQKPVLFAGTIRDNIMFARPDASEEDLNNALNLSAVEQYLPTLPKGLDTQIGEGGHGLSGGQAQRVAIARAYLKNAPILLLDEPTAHLDPATELDILESLKRLSSNRTVIMSTHSKQGKDLSNKHLLLGNGQAQLIQDGKA</sequence>
<dbReference type="InterPro" id="IPR003439">
    <property type="entry name" value="ABC_transporter-like_ATP-bd"/>
</dbReference>
<dbReference type="GO" id="GO:0140359">
    <property type="term" value="F:ABC-type transporter activity"/>
    <property type="evidence" value="ECO:0007669"/>
    <property type="project" value="InterPro"/>
</dbReference>
<keyword evidence="2 7" id="KW-0812">Transmembrane</keyword>
<dbReference type="GO" id="GO:0005886">
    <property type="term" value="C:plasma membrane"/>
    <property type="evidence" value="ECO:0007669"/>
    <property type="project" value="UniProtKB-SubCell"/>
</dbReference>
<evidence type="ECO:0000256" key="6">
    <source>
        <dbReference type="ARBA" id="ARBA00023136"/>
    </source>
</evidence>
<keyword evidence="4" id="KW-0067">ATP-binding</keyword>
<gene>
    <name evidence="10" type="primary">cydD</name>
    <name evidence="10" type="ORF">D5366_11245</name>
</gene>
<evidence type="ECO:0000256" key="3">
    <source>
        <dbReference type="ARBA" id="ARBA00022741"/>
    </source>
</evidence>
<dbReference type="GO" id="GO:0016887">
    <property type="term" value="F:ATP hydrolysis activity"/>
    <property type="evidence" value="ECO:0007669"/>
    <property type="project" value="InterPro"/>
</dbReference>
<dbReference type="OrthoDB" id="5288404at2"/>
<dbReference type="Pfam" id="PF00664">
    <property type="entry name" value="ABC_membrane"/>
    <property type="match status" value="1"/>
</dbReference>
<reference evidence="10 11" key="1">
    <citation type="submission" date="2018-09" db="EMBL/GenBank/DDBJ databases">
        <title>The complete genome sequence of Neokomagataea tanensis NBRC 106556(T).</title>
        <authorList>
            <person name="Chua K.-O."/>
            <person name="See-Too W.-S."/>
            <person name="Hong K.-W."/>
            <person name="Yin W.-F."/>
            <person name="Chan K.-G."/>
        </authorList>
    </citation>
    <scope>NUCLEOTIDE SEQUENCE [LARGE SCALE GENOMIC DNA]</scope>
    <source>
        <strain evidence="11">AH13 \ NBRC 106556</strain>
    </source>
</reference>
<dbReference type="Gene3D" id="3.40.50.300">
    <property type="entry name" value="P-loop containing nucleotide triphosphate hydrolases"/>
    <property type="match status" value="1"/>
</dbReference>
<keyword evidence="5 7" id="KW-1133">Transmembrane helix</keyword>
<dbReference type="AlphaFoldDB" id="A0A4Y6VAG7"/>
<protein>
    <submittedName>
        <fullName evidence="10">Thiol reductant ABC exporter subunit CydD</fullName>
    </submittedName>
</protein>
<comment type="subcellular location">
    <subcellularLocation>
        <location evidence="1">Cell membrane</location>
        <topology evidence="1">Multi-pass membrane protein</topology>
    </subcellularLocation>
</comment>
<evidence type="ECO:0000256" key="7">
    <source>
        <dbReference type="SAM" id="Phobius"/>
    </source>
</evidence>
<dbReference type="Proteomes" id="UP000317214">
    <property type="component" value="Chromosome"/>
</dbReference>
<evidence type="ECO:0000313" key="10">
    <source>
        <dbReference type="EMBL" id="QDH25690.1"/>
    </source>
</evidence>
<evidence type="ECO:0000256" key="5">
    <source>
        <dbReference type="ARBA" id="ARBA00022989"/>
    </source>
</evidence>
<dbReference type="GO" id="GO:0042883">
    <property type="term" value="P:cysteine transport"/>
    <property type="evidence" value="ECO:0007669"/>
    <property type="project" value="InterPro"/>
</dbReference>
<evidence type="ECO:0000256" key="4">
    <source>
        <dbReference type="ARBA" id="ARBA00022840"/>
    </source>
</evidence>
<dbReference type="SUPFAM" id="SSF52540">
    <property type="entry name" value="P-loop containing nucleoside triphosphate hydrolases"/>
    <property type="match status" value="1"/>
</dbReference>
<dbReference type="Gene3D" id="1.20.1560.10">
    <property type="entry name" value="ABC transporter type 1, transmembrane domain"/>
    <property type="match status" value="1"/>
</dbReference>
<feature type="transmembrane region" description="Helical" evidence="7">
    <location>
        <begin position="164"/>
        <end position="186"/>
    </location>
</feature>
<dbReference type="GO" id="GO:0005524">
    <property type="term" value="F:ATP binding"/>
    <property type="evidence" value="ECO:0007669"/>
    <property type="project" value="UniProtKB-KW"/>
</dbReference>
<evidence type="ECO:0000313" key="11">
    <source>
        <dbReference type="Proteomes" id="UP000317214"/>
    </source>
</evidence>
<feature type="domain" description="ABC transmembrane type-1" evidence="9">
    <location>
        <begin position="24"/>
        <end position="304"/>
    </location>
</feature>
<keyword evidence="3" id="KW-0547">Nucleotide-binding</keyword>
<evidence type="ECO:0000259" key="8">
    <source>
        <dbReference type="PROSITE" id="PS50893"/>
    </source>
</evidence>
<keyword evidence="6 7" id="KW-0472">Membrane</keyword>